<dbReference type="AlphaFoldDB" id="A0A1R0KH98"/>
<comment type="caution">
    <text evidence="1">The sequence shown here is derived from an EMBL/GenBank/DDBJ whole genome shotgun (WGS) entry which is preliminary data.</text>
</comment>
<keyword evidence="2" id="KW-1185">Reference proteome</keyword>
<name>A0A1R0KH98_9PSEU</name>
<reference evidence="1 2" key="1">
    <citation type="submission" date="2016-01" db="EMBL/GenBank/DDBJ databases">
        <title>Amycolatopsis coloradensis genome sequencing and assembly.</title>
        <authorList>
            <person name="Mayilraj S."/>
        </authorList>
    </citation>
    <scope>NUCLEOTIDE SEQUENCE [LARGE SCALE GENOMIC DNA]</scope>
    <source>
        <strain evidence="1 2">DSM 44225</strain>
    </source>
</reference>
<dbReference type="RefSeq" id="WP_076167136.1">
    <property type="nucleotide sequence ID" value="NZ_JBEZVB010000116.1"/>
</dbReference>
<dbReference type="OrthoDB" id="3699810at2"/>
<evidence type="ECO:0000313" key="2">
    <source>
        <dbReference type="Proteomes" id="UP000187486"/>
    </source>
</evidence>
<proteinExistence type="predicted"/>
<dbReference type="EMBL" id="MQUQ01000021">
    <property type="protein sequence ID" value="OLZ45040.1"/>
    <property type="molecule type" value="Genomic_DNA"/>
</dbReference>
<dbReference type="Proteomes" id="UP000187486">
    <property type="component" value="Unassembled WGS sequence"/>
</dbReference>
<accession>A0A1R0KH98</accession>
<sequence>MVSTELHLQAGFWTCRDGRFAALFLEGEAPDRRHGDVMMRDALFRVVLARGLKLTTDLRHFAAVPTPGWRALIDHTGAVTLDWPHHWPLLDHVPVDLPHDWIPEATQHGIVLLFVGCGIGLPESPDTGAPPLIERVTTVAESGALATGAALLRNTARARLAA</sequence>
<protein>
    <submittedName>
        <fullName evidence="1">Uncharacterized protein</fullName>
    </submittedName>
</protein>
<organism evidence="1 2">
    <name type="scientific">Amycolatopsis coloradensis</name>
    <dbReference type="NCBI Taxonomy" id="76021"/>
    <lineage>
        <taxon>Bacteria</taxon>
        <taxon>Bacillati</taxon>
        <taxon>Actinomycetota</taxon>
        <taxon>Actinomycetes</taxon>
        <taxon>Pseudonocardiales</taxon>
        <taxon>Pseudonocardiaceae</taxon>
        <taxon>Amycolatopsis</taxon>
    </lineage>
</organism>
<evidence type="ECO:0000313" key="1">
    <source>
        <dbReference type="EMBL" id="OLZ45040.1"/>
    </source>
</evidence>
<gene>
    <name evidence="1" type="ORF">BS329_35415</name>
</gene>